<dbReference type="Proteomes" id="UP001254848">
    <property type="component" value="Unassembled WGS sequence"/>
</dbReference>
<gene>
    <name evidence="1" type="ORF">Q4T40_04420</name>
</gene>
<reference evidence="1 2" key="1">
    <citation type="submission" date="2023-07" db="EMBL/GenBank/DDBJ databases">
        <title>The novel representative of Negativicutes class, Anaeroselena agilis gen. nov. sp. nov.</title>
        <authorList>
            <person name="Prokofeva M.I."/>
            <person name="Elcheninov A.G."/>
            <person name="Klyukina A."/>
            <person name="Kublanov I.V."/>
            <person name="Frolov E.N."/>
            <person name="Podosokorskaya O.A."/>
        </authorList>
    </citation>
    <scope>NUCLEOTIDE SEQUENCE [LARGE SCALE GENOMIC DNA]</scope>
    <source>
        <strain evidence="1 2">4137-cl</strain>
    </source>
</reference>
<organism evidence="1 2">
    <name type="scientific">Anaeroselena agilis</name>
    <dbReference type="NCBI Taxonomy" id="3063788"/>
    <lineage>
        <taxon>Bacteria</taxon>
        <taxon>Bacillati</taxon>
        <taxon>Bacillota</taxon>
        <taxon>Negativicutes</taxon>
        <taxon>Acetonemataceae</taxon>
        <taxon>Anaeroselena</taxon>
    </lineage>
</organism>
<dbReference type="EMBL" id="JAUOZS010000001">
    <property type="protein sequence ID" value="MDT8900481.1"/>
    <property type="molecule type" value="Genomic_DNA"/>
</dbReference>
<keyword evidence="2" id="KW-1185">Reference proteome</keyword>
<proteinExistence type="predicted"/>
<accession>A0ABU3NUI9</accession>
<evidence type="ECO:0000313" key="1">
    <source>
        <dbReference type="EMBL" id="MDT8900481.1"/>
    </source>
</evidence>
<name>A0ABU3NUI9_9FIRM</name>
<protein>
    <submittedName>
        <fullName evidence="1">Uncharacterized protein</fullName>
    </submittedName>
</protein>
<comment type="caution">
    <text evidence="1">The sequence shown here is derived from an EMBL/GenBank/DDBJ whole genome shotgun (WGS) entry which is preliminary data.</text>
</comment>
<sequence>MDLKAPLAKLSPDQIAAIKDYEGELAKKYGNPVILLAFDK</sequence>
<dbReference type="RefSeq" id="WP_413779024.1">
    <property type="nucleotide sequence ID" value="NZ_JAUOZS010000001.1"/>
</dbReference>
<evidence type="ECO:0000313" key="2">
    <source>
        <dbReference type="Proteomes" id="UP001254848"/>
    </source>
</evidence>